<protein>
    <submittedName>
        <fullName evidence="2">Sulfurtransferase</fullName>
    </submittedName>
</protein>
<evidence type="ECO:0000313" key="3">
    <source>
        <dbReference type="Proteomes" id="UP000218899"/>
    </source>
</evidence>
<dbReference type="RefSeq" id="WP_096462642.1">
    <property type="nucleotide sequence ID" value="NZ_AP014936.1"/>
</dbReference>
<keyword evidence="2" id="KW-0808">Transferase</keyword>
<accession>A0A1C7AFX6</accession>
<dbReference type="InterPro" id="IPR036873">
    <property type="entry name" value="Rhodanese-like_dom_sf"/>
</dbReference>
<dbReference type="SMART" id="SM00450">
    <property type="entry name" value="RHOD"/>
    <property type="match status" value="1"/>
</dbReference>
<name>A0A1C7AFX6_9GAMM</name>
<dbReference type="GO" id="GO:0016740">
    <property type="term" value="F:transferase activity"/>
    <property type="evidence" value="ECO:0007669"/>
    <property type="project" value="UniProtKB-KW"/>
</dbReference>
<dbReference type="KEGG" id="sva:SVA_3794"/>
<keyword evidence="3" id="KW-1185">Reference proteome</keyword>
<dbReference type="EMBL" id="AP014936">
    <property type="protein sequence ID" value="BAU50328.1"/>
    <property type="molecule type" value="Genomic_DNA"/>
</dbReference>
<dbReference type="PANTHER" id="PTHR43031:SF17">
    <property type="entry name" value="SULFURTRANSFERASE YTWF-RELATED"/>
    <property type="match status" value="1"/>
</dbReference>
<dbReference type="InterPro" id="IPR050229">
    <property type="entry name" value="GlpE_sulfurtransferase"/>
</dbReference>
<organism evidence="2 3">
    <name type="scientific">Sulfurifustis variabilis</name>
    <dbReference type="NCBI Taxonomy" id="1675686"/>
    <lineage>
        <taxon>Bacteria</taxon>
        <taxon>Pseudomonadati</taxon>
        <taxon>Pseudomonadota</taxon>
        <taxon>Gammaproteobacteria</taxon>
        <taxon>Acidiferrobacterales</taxon>
        <taxon>Acidiferrobacteraceae</taxon>
        <taxon>Sulfurifustis</taxon>
    </lineage>
</organism>
<dbReference type="Proteomes" id="UP000218899">
    <property type="component" value="Chromosome"/>
</dbReference>
<dbReference type="OrthoDB" id="9791096at2"/>
<dbReference type="Gene3D" id="3.40.250.10">
    <property type="entry name" value="Rhodanese-like domain"/>
    <property type="match status" value="1"/>
</dbReference>
<sequence>MFFRSTIKEIDAPLLQEWLEGKNGGTFRIIDVRSPQEIAGGSIPGAEPMPLNTVPLKLHEFDPKETYVFVCRSGARSAQACMFMQQRGFDNVYNLRGGMIGWSQTGGRISAMKQAV</sequence>
<dbReference type="Pfam" id="PF00581">
    <property type="entry name" value="Rhodanese"/>
    <property type="match status" value="1"/>
</dbReference>
<dbReference type="SUPFAM" id="SSF52821">
    <property type="entry name" value="Rhodanese/Cell cycle control phosphatase"/>
    <property type="match status" value="1"/>
</dbReference>
<evidence type="ECO:0000259" key="1">
    <source>
        <dbReference type="PROSITE" id="PS50206"/>
    </source>
</evidence>
<dbReference type="InterPro" id="IPR001763">
    <property type="entry name" value="Rhodanese-like_dom"/>
</dbReference>
<reference evidence="2 3" key="1">
    <citation type="submission" date="2015-08" db="EMBL/GenBank/DDBJ databases">
        <title>Complete genome sequence of Sulfurifustis variabilis.</title>
        <authorList>
            <person name="Miura A."/>
            <person name="Kojima H."/>
            <person name="Fukui M."/>
        </authorList>
    </citation>
    <scope>NUCLEOTIDE SEQUENCE [LARGE SCALE GENOMIC DNA]</scope>
    <source>
        <strain evidence="3">skN76</strain>
    </source>
</reference>
<feature type="domain" description="Rhodanese" evidence="1">
    <location>
        <begin position="23"/>
        <end position="111"/>
    </location>
</feature>
<dbReference type="AlphaFoldDB" id="A0A1C7AFX6"/>
<proteinExistence type="predicted"/>
<dbReference type="PANTHER" id="PTHR43031">
    <property type="entry name" value="FAD-DEPENDENT OXIDOREDUCTASE"/>
    <property type="match status" value="1"/>
</dbReference>
<evidence type="ECO:0000313" key="2">
    <source>
        <dbReference type="EMBL" id="BAU50328.1"/>
    </source>
</evidence>
<gene>
    <name evidence="2" type="ORF">SVA_3794</name>
</gene>
<dbReference type="PROSITE" id="PS50206">
    <property type="entry name" value="RHODANESE_3"/>
    <property type="match status" value="1"/>
</dbReference>
<dbReference type="CDD" id="cd00158">
    <property type="entry name" value="RHOD"/>
    <property type="match status" value="1"/>
</dbReference>